<evidence type="ECO:0000313" key="3">
    <source>
        <dbReference type="Proteomes" id="UP000183954"/>
    </source>
</evidence>
<dbReference type="Proteomes" id="UP000183954">
    <property type="component" value="Unassembled WGS sequence"/>
</dbReference>
<reference evidence="3" key="1">
    <citation type="submission" date="2016-11" db="EMBL/GenBank/DDBJ databases">
        <authorList>
            <person name="Varghese N."/>
            <person name="Submissions S."/>
        </authorList>
    </citation>
    <scope>NUCLEOTIDE SEQUENCE [LARGE SCALE GENOMIC DNA]</scope>
    <source>
        <strain evidence="3">DSM 15449</strain>
    </source>
</reference>
<feature type="signal peptide" evidence="1">
    <location>
        <begin position="1"/>
        <end position="28"/>
    </location>
</feature>
<accession>A0A1M5ZZC6</accession>
<dbReference type="AlphaFoldDB" id="A0A1M5ZZC6"/>
<name>A0A1M5ZZC6_9FIRM</name>
<organism evidence="2 3">
    <name type="scientific">Desulfosporosinus lacus DSM 15449</name>
    <dbReference type="NCBI Taxonomy" id="1121420"/>
    <lineage>
        <taxon>Bacteria</taxon>
        <taxon>Bacillati</taxon>
        <taxon>Bacillota</taxon>
        <taxon>Clostridia</taxon>
        <taxon>Eubacteriales</taxon>
        <taxon>Desulfitobacteriaceae</taxon>
        <taxon>Desulfosporosinus</taxon>
    </lineage>
</organism>
<keyword evidence="1" id="KW-0732">Signal</keyword>
<proteinExistence type="predicted"/>
<sequence>MKLIRLSTLVLSLMMVNLLLIPSGVLLAANDNAPSVSSVYLVDNVNTYKRLFNGSTIPTKDAKINLSMYNVDLSSVNNQTVTLYDNEGHPVDGITFPSTYGVSSLLTLPELIPGMTYSLRAGNLKFKEWGDYADSLYYYSSGSSV</sequence>
<evidence type="ECO:0000256" key="1">
    <source>
        <dbReference type="SAM" id="SignalP"/>
    </source>
</evidence>
<keyword evidence="3" id="KW-1185">Reference proteome</keyword>
<feature type="chain" id="PRO_5012522525" evidence="1">
    <location>
        <begin position="29"/>
        <end position="145"/>
    </location>
</feature>
<evidence type="ECO:0000313" key="2">
    <source>
        <dbReference type="EMBL" id="SHI29614.1"/>
    </source>
</evidence>
<dbReference type="RefSeq" id="WP_073031308.1">
    <property type="nucleotide sequence ID" value="NZ_FQXJ01000016.1"/>
</dbReference>
<gene>
    <name evidence="2" type="ORF">SAMN02746098_03831</name>
</gene>
<protein>
    <submittedName>
        <fullName evidence="2">Uncharacterized protein</fullName>
    </submittedName>
</protein>
<dbReference type="EMBL" id="FQXJ01000016">
    <property type="protein sequence ID" value="SHI29614.1"/>
    <property type="molecule type" value="Genomic_DNA"/>
</dbReference>